<dbReference type="PANTHER" id="PTHR34605">
    <property type="entry name" value="PHAGE_INTEGRASE DOMAIN-CONTAINING PROTEIN"/>
    <property type="match status" value="1"/>
</dbReference>
<dbReference type="InterPro" id="IPR011010">
    <property type="entry name" value="DNA_brk_join_enz"/>
</dbReference>
<gene>
    <name evidence="3" type="ORF">TRAPUB_489</name>
</gene>
<dbReference type="OrthoDB" id="3248529at2759"/>
<dbReference type="SUPFAM" id="SSF56672">
    <property type="entry name" value="DNA/RNA polymerases"/>
    <property type="match status" value="1"/>
</dbReference>
<evidence type="ECO:0000256" key="2">
    <source>
        <dbReference type="SAM" id="MobiDB-lite"/>
    </source>
</evidence>
<accession>A0A1M2VM39</accession>
<proteinExistence type="predicted"/>
<evidence type="ECO:0000256" key="1">
    <source>
        <dbReference type="ARBA" id="ARBA00023172"/>
    </source>
</evidence>
<dbReference type="PANTHER" id="PTHR34605:SF3">
    <property type="entry name" value="P CELL-TYPE AGGLUTINATION PROTEIN MAP4-LIKE-RELATED"/>
    <property type="match status" value="1"/>
</dbReference>
<organism evidence="3 4">
    <name type="scientific">Trametes pubescens</name>
    <name type="common">White-rot fungus</name>
    <dbReference type="NCBI Taxonomy" id="154538"/>
    <lineage>
        <taxon>Eukaryota</taxon>
        <taxon>Fungi</taxon>
        <taxon>Dikarya</taxon>
        <taxon>Basidiomycota</taxon>
        <taxon>Agaricomycotina</taxon>
        <taxon>Agaricomycetes</taxon>
        <taxon>Polyporales</taxon>
        <taxon>Polyporaceae</taxon>
        <taxon>Trametes</taxon>
    </lineage>
</organism>
<name>A0A1M2VM39_TRAPU</name>
<evidence type="ECO:0000313" key="3">
    <source>
        <dbReference type="EMBL" id="OJT08612.1"/>
    </source>
</evidence>
<dbReference type="STRING" id="154538.A0A1M2VM39"/>
<protein>
    <recommendedName>
        <fullName evidence="5">Tyr recombinase domain-containing protein</fullName>
    </recommendedName>
</protein>
<comment type="caution">
    <text evidence="3">The sequence shown here is derived from an EMBL/GenBank/DDBJ whole genome shotgun (WGS) entry which is preliminary data.</text>
</comment>
<dbReference type="Proteomes" id="UP000184267">
    <property type="component" value="Unassembled WGS sequence"/>
</dbReference>
<dbReference type="OMA" id="MWIAINI"/>
<reference evidence="3 4" key="1">
    <citation type="submission" date="2016-10" db="EMBL/GenBank/DDBJ databases">
        <title>Genome sequence of the basidiomycete white-rot fungus Trametes pubescens.</title>
        <authorList>
            <person name="Makela M.R."/>
            <person name="Granchi Z."/>
            <person name="Peng M."/>
            <person name="De Vries R.P."/>
            <person name="Grigoriev I."/>
            <person name="Riley R."/>
            <person name="Hilden K."/>
        </authorList>
    </citation>
    <scope>NUCLEOTIDE SEQUENCE [LARGE SCALE GENOMIC DNA]</scope>
    <source>
        <strain evidence="3 4">FBCC735</strain>
    </source>
</reference>
<dbReference type="GO" id="GO:0003677">
    <property type="term" value="F:DNA binding"/>
    <property type="evidence" value="ECO:0007669"/>
    <property type="project" value="InterPro"/>
</dbReference>
<dbReference type="InterPro" id="IPR043502">
    <property type="entry name" value="DNA/RNA_pol_sf"/>
</dbReference>
<keyword evidence="1" id="KW-0233">DNA recombination</keyword>
<dbReference type="Gene3D" id="1.10.443.10">
    <property type="entry name" value="Intergrase catalytic core"/>
    <property type="match status" value="1"/>
</dbReference>
<dbReference type="EMBL" id="MNAD01001028">
    <property type="protein sequence ID" value="OJT08612.1"/>
    <property type="molecule type" value="Genomic_DNA"/>
</dbReference>
<dbReference type="InterPro" id="IPR013762">
    <property type="entry name" value="Integrase-like_cat_sf"/>
</dbReference>
<dbReference type="GO" id="GO:0006310">
    <property type="term" value="P:DNA recombination"/>
    <property type="evidence" value="ECO:0007669"/>
    <property type="project" value="UniProtKB-KW"/>
</dbReference>
<evidence type="ECO:0008006" key="5">
    <source>
        <dbReference type="Google" id="ProtNLM"/>
    </source>
</evidence>
<dbReference type="InterPro" id="IPR052925">
    <property type="entry name" value="Phage_Integrase-like_Recomb"/>
</dbReference>
<keyword evidence="4" id="KW-1185">Reference proteome</keyword>
<evidence type="ECO:0000313" key="4">
    <source>
        <dbReference type="Proteomes" id="UP000184267"/>
    </source>
</evidence>
<dbReference type="GO" id="GO:0015074">
    <property type="term" value="P:DNA integration"/>
    <property type="evidence" value="ECO:0007669"/>
    <property type="project" value="InterPro"/>
</dbReference>
<sequence length="1324" mass="147237">MPSDAPATEGQAPTVSGNQQIIEACSAAIEEYRAGTISKAKAVLTVSTQLVSAEDQATGAAGNSATLESYLNMLDEVDRRRQPLPGSGGSNGGESGDDAERTEHLADAAGTHESIESSLGGRSRESSSDEEEPTYKRSRPNPAKYAWASTEFLLETRLHPHVARTLELVRLYGEDLPQAKRHIAGSASAPEFPDSEWANVLAGRAVDLDHVFAGRYTPGSEDKVSERIGELEFTFRAPVAAKKIGSFGDWVFAWKRASLATTFAFPHRRDELDAYGEYISGLFGALAIEFHGRVLDFDRAIRKRVGSLRRCMLTDFSEFADLKIQYIDSCGANVYYGQSETPAVTSSGGRRGAGTSRKKETCRNFNARTAVKPPSMQHEDVASPRFLRGFVWDDRAAPKKTFRDVSLTHAPVPDVPADVRDDPVVNNTLREHPELFKITTPINVDRFEQLLQDHPNQDFVQSVVRALRHGFWPYADAKPPDYPDTWDEKRPAPQDERAAQFLRDQRDEEIALGRYSEAFGTKLLPGMYCMPVHVVPKPNSNKLRLVNDQSAGAFSLNSMIRPEAIKGAVLDGIPALGESLRRFQRQNAGKQIMMWKSDVSQAYRRMPVSPYWQIRQVVTIDNWRHIDRCNLFGGRGSLKVWAAFDCLVSWIAERKAEVENKHNYVDDDFGFALVGDVEWYAPYNRYFPTPQARLLRLWDELGVPHELPKQLHGLTLPIIGFQVDPNAMTVTLPDEARDRLVATIDDFCDLSPGNRRRSLAAFQAFAGYANWSFNVYPLLKPALSNLYEKMNGKTDRFAGIYVNAAIVNDLQWLKSHVLSAPGVHMLSANAWSPADLVQGSLGDEFALTDASGTGLGVYFPWLRLGLFCNLPSGAPTDTIFFFEALAVCAALHHTHNWHRAGRHVKRLAILSDNSNTVAIFNSLRATPNYNPILKSAVDVMLKAPLDIRVNHIPGELNIVADALSRGKLELVRELVPGVTLLPLIPPQDALGAKSARQPVRLPWSLERLVHERAIALGHALDASTKLTYSSALNSYLNFIRLHNFPIDPTAETLSLYATFMCHQIEPRSVDSYLSGICSELETYYPTVRTARASALVSRTIKGFKRLRSRPIVRKRALSKDDLQRALASFGDNLSYDDRLFVTLLLTGFHALLRLGELVWPDNTSLQEYRKLTMRTSVKVNPDSFEYLLPAHKADAFFEGNHVLVQRTTSTPDPHTSFVAFLHARDSLFPLRAELWLRASGAVPTRSWFMRRLRAIFPRDIAGHSMRAGGATSLAAAGVPPATIQALGRWSSDAWLLYIRKHPALLSAMLCDGRSLHDGPLARAS</sequence>
<feature type="region of interest" description="Disordered" evidence="2">
    <location>
        <begin position="80"/>
        <end position="141"/>
    </location>
</feature>
<dbReference type="SUPFAM" id="SSF56349">
    <property type="entry name" value="DNA breaking-rejoining enzymes"/>
    <property type="match status" value="1"/>
</dbReference>